<reference evidence="1" key="1">
    <citation type="journal article" date="2020" name="Stud. Mycol.">
        <title>101 Dothideomycetes genomes: a test case for predicting lifestyles and emergence of pathogens.</title>
        <authorList>
            <person name="Haridas S."/>
            <person name="Albert R."/>
            <person name="Binder M."/>
            <person name="Bloem J."/>
            <person name="Labutti K."/>
            <person name="Salamov A."/>
            <person name="Andreopoulos B."/>
            <person name="Baker S."/>
            <person name="Barry K."/>
            <person name="Bills G."/>
            <person name="Bluhm B."/>
            <person name="Cannon C."/>
            <person name="Castanera R."/>
            <person name="Culley D."/>
            <person name="Daum C."/>
            <person name="Ezra D."/>
            <person name="Gonzalez J."/>
            <person name="Henrissat B."/>
            <person name="Kuo A."/>
            <person name="Liang C."/>
            <person name="Lipzen A."/>
            <person name="Lutzoni F."/>
            <person name="Magnuson J."/>
            <person name="Mondo S."/>
            <person name="Nolan M."/>
            <person name="Ohm R."/>
            <person name="Pangilinan J."/>
            <person name="Park H.-J."/>
            <person name="Ramirez L."/>
            <person name="Alfaro M."/>
            <person name="Sun H."/>
            <person name="Tritt A."/>
            <person name="Yoshinaga Y."/>
            <person name="Zwiers L.-H."/>
            <person name="Turgeon B."/>
            <person name="Goodwin S."/>
            <person name="Spatafora J."/>
            <person name="Crous P."/>
            <person name="Grigoriev I."/>
        </authorList>
    </citation>
    <scope>NUCLEOTIDE SEQUENCE</scope>
    <source>
        <strain evidence="1">CBS 207.26</strain>
    </source>
</reference>
<dbReference type="Gene3D" id="3.30.420.10">
    <property type="entry name" value="Ribonuclease H-like superfamily/Ribonuclease H"/>
    <property type="match status" value="1"/>
</dbReference>
<dbReference type="Proteomes" id="UP000800200">
    <property type="component" value="Unassembled WGS sequence"/>
</dbReference>
<organism evidence="1 2">
    <name type="scientific">Zopfia rhizophila CBS 207.26</name>
    <dbReference type="NCBI Taxonomy" id="1314779"/>
    <lineage>
        <taxon>Eukaryota</taxon>
        <taxon>Fungi</taxon>
        <taxon>Dikarya</taxon>
        <taxon>Ascomycota</taxon>
        <taxon>Pezizomycotina</taxon>
        <taxon>Dothideomycetes</taxon>
        <taxon>Dothideomycetes incertae sedis</taxon>
        <taxon>Zopfiaceae</taxon>
        <taxon>Zopfia</taxon>
    </lineage>
</organism>
<feature type="non-terminal residue" evidence="1">
    <location>
        <position position="1"/>
    </location>
</feature>
<keyword evidence="2" id="KW-1185">Reference proteome</keyword>
<evidence type="ECO:0008006" key="3">
    <source>
        <dbReference type="Google" id="ProtNLM"/>
    </source>
</evidence>
<evidence type="ECO:0000313" key="1">
    <source>
        <dbReference type="EMBL" id="KAF2191666.1"/>
    </source>
</evidence>
<evidence type="ECO:0000313" key="2">
    <source>
        <dbReference type="Proteomes" id="UP000800200"/>
    </source>
</evidence>
<dbReference type="InterPro" id="IPR036397">
    <property type="entry name" value="RNaseH_sf"/>
</dbReference>
<proteinExistence type="predicted"/>
<accession>A0A6A6EP05</accession>
<dbReference type="OrthoDB" id="4349822at2759"/>
<sequence length="93" mass="10961">VEKPPFTPKHIEDRVKWTRRHESWDFSMWKRVDWTDEMIIQARGFGNVYVTRTAEEKYESSCLVPKFRNCSSVMVHGSISGVLKSPLVVFKQE</sequence>
<dbReference type="EMBL" id="ML994616">
    <property type="protein sequence ID" value="KAF2191666.1"/>
    <property type="molecule type" value="Genomic_DNA"/>
</dbReference>
<name>A0A6A6EP05_9PEZI</name>
<dbReference type="AlphaFoldDB" id="A0A6A6EP05"/>
<dbReference type="GO" id="GO:0003676">
    <property type="term" value="F:nucleic acid binding"/>
    <property type="evidence" value="ECO:0007669"/>
    <property type="project" value="InterPro"/>
</dbReference>
<gene>
    <name evidence="1" type="ORF">K469DRAFT_555983</name>
</gene>
<protein>
    <recommendedName>
        <fullName evidence="3">Transposase Tc1-like domain-containing protein</fullName>
    </recommendedName>
</protein>